<comment type="similarity">
    <text evidence="2">Belongs to the nicotinamide ribonucleoside (NR) uptake permease (TC 4.B.1) family.</text>
</comment>
<dbReference type="GO" id="GO:0005886">
    <property type="term" value="C:plasma membrane"/>
    <property type="evidence" value="ECO:0007669"/>
    <property type="project" value="UniProtKB-SubCell"/>
</dbReference>
<keyword evidence="7 8" id="KW-0472">Membrane</keyword>
<evidence type="ECO:0000256" key="5">
    <source>
        <dbReference type="ARBA" id="ARBA00022692"/>
    </source>
</evidence>
<feature type="transmembrane region" description="Helical" evidence="8">
    <location>
        <begin position="30"/>
        <end position="48"/>
    </location>
</feature>
<keyword evidence="10" id="KW-1185">Reference proteome</keyword>
<name>A0A0R2NIQ5_9LACO</name>
<evidence type="ECO:0000256" key="4">
    <source>
        <dbReference type="ARBA" id="ARBA00022475"/>
    </source>
</evidence>
<feature type="transmembrane region" description="Helical" evidence="8">
    <location>
        <begin position="79"/>
        <end position="96"/>
    </location>
</feature>
<dbReference type="PATRIC" id="fig|480391.4.peg.1643"/>
<keyword evidence="6 8" id="KW-1133">Transmembrane helix</keyword>
<evidence type="ECO:0000313" key="10">
    <source>
        <dbReference type="Proteomes" id="UP000051249"/>
    </source>
</evidence>
<dbReference type="GO" id="GO:0034257">
    <property type="term" value="F:nicotinamide riboside transmembrane transporter activity"/>
    <property type="evidence" value="ECO:0007669"/>
    <property type="project" value="InterPro"/>
</dbReference>
<dbReference type="InterPro" id="IPR006419">
    <property type="entry name" value="NMN_transpt_PnuC"/>
</dbReference>
<dbReference type="PANTHER" id="PTHR36122:SF2">
    <property type="entry name" value="NICOTINAMIDE RIBOSIDE TRANSPORTER PNUC"/>
    <property type="match status" value="1"/>
</dbReference>
<evidence type="ECO:0000256" key="1">
    <source>
        <dbReference type="ARBA" id="ARBA00004651"/>
    </source>
</evidence>
<dbReference type="AlphaFoldDB" id="A0A0R2NIQ5"/>
<feature type="transmembrane region" description="Helical" evidence="8">
    <location>
        <begin position="55"/>
        <end position="73"/>
    </location>
</feature>
<reference evidence="9 10" key="1">
    <citation type="journal article" date="2015" name="Genome Announc.">
        <title>Expanding the biotechnology potential of lactobacilli through comparative genomics of 213 strains and associated genera.</title>
        <authorList>
            <person name="Sun Z."/>
            <person name="Harris H.M."/>
            <person name="McCann A."/>
            <person name="Guo C."/>
            <person name="Argimon S."/>
            <person name="Zhang W."/>
            <person name="Yang X."/>
            <person name="Jeffery I.B."/>
            <person name="Cooney J.C."/>
            <person name="Kagawa T.F."/>
            <person name="Liu W."/>
            <person name="Song Y."/>
            <person name="Salvetti E."/>
            <person name="Wrobel A."/>
            <person name="Rasinkangas P."/>
            <person name="Parkhill J."/>
            <person name="Rea M.C."/>
            <person name="O'Sullivan O."/>
            <person name="Ritari J."/>
            <person name="Douillard F.P."/>
            <person name="Paul Ross R."/>
            <person name="Yang R."/>
            <person name="Briner A.E."/>
            <person name="Felis G.E."/>
            <person name="de Vos W.M."/>
            <person name="Barrangou R."/>
            <person name="Klaenhammer T.R."/>
            <person name="Caufield P.W."/>
            <person name="Cui Y."/>
            <person name="Zhang H."/>
            <person name="O'Toole P.W."/>
        </authorList>
    </citation>
    <scope>NUCLEOTIDE SEQUENCE [LARGE SCALE GENOMIC DNA]</scope>
    <source>
        <strain evidence="9 10">DSM 23026</strain>
    </source>
</reference>
<gene>
    <name evidence="9" type="ORF">IV88_GL001614</name>
</gene>
<feature type="transmembrane region" description="Helical" evidence="8">
    <location>
        <begin position="200"/>
        <end position="219"/>
    </location>
</feature>
<evidence type="ECO:0000313" key="9">
    <source>
        <dbReference type="EMBL" id="KRO25656.1"/>
    </source>
</evidence>
<protein>
    <submittedName>
        <fullName evidence="9">Nicotinamide mononucleotide transporter</fullName>
    </submittedName>
</protein>
<dbReference type="PANTHER" id="PTHR36122">
    <property type="entry name" value="NICOTINAMIDE RIBOSIDE TRANSPORTER PNUC"/>
    <property type="match status" value="1"/>
</dbReference>
<accession>A0A0R2NIQ5</accession>
<evidence type="ECO:0000256" key="6">
    <source>
        <dbReference type="ARBA" id="ARBA00022989"/>
    </source>
</evidence>
<evidence type="ECO:0000256" key="3">
    <source>
        <dbReference type="ARBA" id="ARBA00022448"/>
    </source>
</evidence>
<keyword evidence="3" id="KW-0813">Transport</keyword>
<dbReference type="NCBIfam" id="TIGR01528">
    <property type="entry name" value="NMN_trans_PnuC"/>
    <property type="match status" value="1"/>
</dbReference>
<feature type="transmembrane region" description="Helical" evidence="8">
    <location>
        <begin position="176"/>
        <end position="194"/>
    </location>
</feature>
<keyword evidence="5 8" id="KW-0812">Transmembrane</keyword>
<keyword evidence="4" id="KW-1003">Cell membrane</keyword>
<sequence>MEQHIEDGNIAAVDVFKPSWYVEQMKGWSFKSYMLLMLGIGVIVGTTITQPINTTAIVTMVAAILGFTCTISITNAKPLNGVLGLVSALIYCYVAYQARNYNDILLQCTYMILLDIPVLVMPKWAKNVESHIKSLTVKNDSAKTFKHWALVALFFAVVLGLLFVWESRFTNSPRPLIDSIAATIGITGALLTTLRYSDTYFFWFTQGIMSIVLWGITAAQGDANSVLFFTYMLYLANDLLAFFDRDIAWFHRNK</sequence>
<feature type="transmembrane region" description="Helical" evidence="8">
    <location>
        <begin position="145"/>
        <end position="164"/>
    </location>
</feature>
<comment type="caution">
    <text evidence="9">The sequence shown here is derived from an EMBL/GenBank/DDBJ whole genome shotgun (WGS) entry which is preliminary data.</text>
</comment>
<dbReference type="EMBL" id="JQCQ01000007">
    <property type="protein sequence ID" value="KRO25656.1"/>
    <property type="molecule type" value="Genomic_DNA"/>
</dbReference>
<comment type="subcellular location">
    <subcellularLocation>
        <location evidence="1">Cell membrane</location>
        <topology evidence="1">Multi-pass membrane protein</topology>
    </subcellularLocation>
</comment>
<dbReference type="Proteomes" id="UP000051249">
    <property type="component" value="Unassembled WGS sequence"/>
</dbReference>
<evidence type="ECO:0000256" key="2">
    <source>
        <dbReference type="ARBA" id="ARBA00006669"/>
    </source>
</evidence>
<proteinExistence type="inferred from homology"/>
<dbReference type="Pfam" id="PF04973">
    <property type="entry name" value="NMN_transporter"/>
    <property type="match status" value="1"/>
</dbReference>
<organism evidence="9 10">
    <name type="scientific">Pediococcus argentinicus</name>
    <dbReference type="NCBI Taxonomy" id="480391"/>
    <lineage>
        <taxon>Bacteria</taxon>
        <taxon>Bacillati</taxon>
        <taxon>Bacillota</taxon>
        <taxon>Bacilli</taxon>
        <taxon>Lactobacillales</taxon>
        <taxon>Lactobacillaceae</taxon>
        <taxon>Pediococcus</taxon>
    </lineage>
</organism>
<evidence type="ECO:0000256" key="7">
    <source>
        <dbReference type="ARBA" id="ARBA00023136"/>
    </source>
</evidence>
<feature type="transmembrane region" description="Helical" evidence="8">
    <location>
        <begin position="226"/>
        <end position="243"/>
    </location>
</feature>
<evidence type="ECO:0000256" key="8">
    <source>
        <dbReference type="SAM" id="Phobius"/>
    </source>
</evidence>